<dbReference type="SUPFAM" id="SSF103473">
    <property type="entry name" value="MFS general substrate transporter"/>
    <property type="match status" value="1"/>
</dbReference>
<feature type="region of interest" description="Disordered" evidence="2">
    <location>
        <begin position="500"/>
        <end position="544"/>
    </location>
</feature>
<dbReference type="InterPro" id="IPR036259">
    <property type="entry name" value="MFS_trans_sf"/>
</dbReference>
<feature type="transmembrane region" description="Helical" evidence="3">
    <location>
        <begin position="367"/>
        <end position="387"/>
    </location>
</feature>
<keyword evidence="3" id="KW-0472">Membrane</keyword>
<dbReference type="GO" id="GO:0005886">
    <property type="term" value="C:plasma membrane"/>
    <property type="evidence" value="ECO:0007669"/>
    <property type="project" value="TreeGrafter"/>
</dbReference>
<evidence type="ECO:0000256" key="3">
    <source>
        <dbReference type="SAM" id="Phobius"/>
    </source>
</evidence>
<dbReference type="PANTHER" id="PTHR11328:SF24">
    <property type="entry name" value="MAJOR FACILITATOR SUPERFAMILY (MFS) PROFILE DOMAIN-CONTAINING PROTEIN"/>
    <property type="match status" value="1"/>
</dbReference>
<keyword evidence="3" id="KW-0812">Transmembrane</keyword>
<feature type="transmembrane region" description="Helical" evidence="3">
    <location>
        <begin position="78"/>
        <end position="101"/>
    </location>
</feature>
<proteinExistence type="inferred from homology"/>
<evidence type="ECO:0000313" key="4">
    <source>
        <dbReference type="EnsemblMetazoa" id="XP_003388139.2"/>
    </source>
</evidence>
<feature type="transmembrane region" description="Helical" evidence="3">
    <location>
        <begin position="44"/>
        <end position="66"/>
    </location>
</feature>
<dbReference type="PANTHER" id="PTHR11328">
    <property type="entry name" value="MAJOR FACILITATOR SUPERFAMILY DOMAIN-CONTAINING PROTEIN"/>
    <property type="match status" value="1"/>
</dbReference>
<dbReference type="EnsemblMetazoa" id="XM_003388091.2">
    <property type="protein sequence ID" value="XP_003388139.2"/>
    <property type="gene ID" value="LOC100637423"/>
</dbReference>
<feature type="transmembrane region" description="Helical" evidence="3">
    <location>
        <begin position="227"/>
        <end position="250"/>
    </location>
</feature>
<dbReference type="GO" id="GO:0015293">
    <property type="term" value="F:symporter activity"/>
    <property type="evidence" value="ECO:0007669"/>
    <property type="project" value="InterPro"/>
</dbReference>
<comment type="similarity">
    <text evidence="1">Belongs to the major facilitator superfamily.</text>
</comment>
<dbReference type="GO" id="GO:0008643">
    <property type="term" value="P:carbohydrate transport"/>
    <property type="evidence" value="ECO:0007669"/>
    <property type="project" value="InterPro"/>
</dbReference>
<feature type="transmembrane region" description="Helical" evidence="3">
    <location>
        <begin position="113"/>
        <end position="131"/>
    </location>
</feature>
<keyword evidence="5" id="KW-1185">Reference proteome</keyword>
<evidence type="ECO:0000313" key="5">
    <source>
        <dbReference type="Proteomes" id="UP000007879"/>
    </source>
</evidence>
<evidence type="ECO:0000256" key="2">
    <source>
        <dbReference type="SAM" id="MobiDB-lite"/>
    </source>
</evidence>
<dbReference type="GeneID" id="100637423"/>
<feature type="transmembrane region" description="Helical" evidence="3">
    <location>
        <begin position="286"/>
        <end position="307"/>
    </location>
</feature>
<feature type="transmembrane region" description="Helical" evidence="3">
    <location>
        <begin position="408"/>
        <end position="431"/>
    </location>
</feature>
<sequence length="544" mass="62855">MYFKSSRRSYVPQKKERESLDLMPDDLATQVERSNEKLPLWRKLGYAVGSMPYAMCNTVIGFYFTYFLLEAALVDATYALVIILLGRVWDAISDPLCGYLCSRTKTRFGQFRPWLLISAVPAALVYFGLWFVPNFSSSVLTFIYYLIMYLLFQTMLTCVHVPYTALTMHMSYSQKEIDSVTFYRVAFETIATLLGVTVYTISYAIFARDSSEDCTGTKTKDSDLVKAFRYHALFMSVLIVIMLFTTFFTVKEQKEMTDKKTKISLREAMKETWCFKPYRELFCIELFSWLAVQFGQGNLAFYIQYNLDLGNELPYFVFYLMVVNIIVLPLWQLTLRKFGKKTTFHIAAWFLLPSYLSFLFIDYYPHLIWIVGFIHGSGASAIYMLPWSMIPDVVDYASLHSGIRREELYYSFFVFGNKFSSGITLGLSTGIYKLANYNQLSCEQPWTATLLFKLLVSTPTVLFIVVTLVFLWRYPITEKKRIEIKRKLLSLRKAITGESEKDYVGPDSSGLSDPEDERKEVETSGEELLTSADETENSFIHDNS</sequence>
<organism evidence="4 5">
    <name type="scientific">Amphimedon queenslandica</name>
    <name type="common">Sponge</name>
    <dbReference type="NCBI Taxonomy" id="400682"/>
    <lineage>
        <taxon>Eukaryota</taxon>
        <taxon>Metazoa</taxon>
        <taxon>Porifera</taxon>
        <taxon>Demospongiae</taxon>
        <taxon>Heteroscleromorpha</taxon>
        <taxon>Haplosclerida</taxon>
        <taxon>Niphatidae</taxon>
        <taxon>Amphimedon</taxon>
    </lineage>
</organism>
<reference evidence="5" key="1">
    <citation type="journal article" date="2010" name="Nature">
        <title>The Amphimedon queenslandica genome and the evolution of animal complexity.</title>
        <authorList>
            <person name="Srivastava M."/>
            <person name="Simakov O."/>
            <person name="Chapman J."/>
            <person name="Fahey B."/>
            <person name="Gauthier M.E."/>
            <person name="Mitros T."/>
            <person name="Richards G.S."/>
            <person name="Conaco C."/>
            <person name="Dacre M."/>
            <person name="Hellsten U."/>
            <person name="Larroux C."/>
            <person name="Putnam N.H."/>
            <person name="Stanke M."/>
            <person name="Adamska M."/>
            <person name="Darling A."/>
            <person name="Degnan S.M."/>
            <person name="Oakley T.H."/>
            <person name="Plachetzki D.C."/>
            <person name="Zhai Y."/>
            <person name="Adamski M."/>
            <person name="Calcino A."/>
            <person name="Cummins S.F."/>
            <person name="Goodstein D.M."/>
            <person name="Harris C."/>
            <person name="Jackson D.J."/>
            <person name="Leys S.P."/>
            <person name="Shu S."/>
            <person name="Woodcroft B.J."/>
            <person name="Vervoort M."/>
            <person name="Kosik K.S."/>
            <person name="Manning G."/>
            <person name="Degnan B.M."/>
            <person name="Rokhsar D.S."/>
        </authorList>
    </citation>
    <scope>NUCLEOTIDE SEQUENCE [LARGE SCALE GENOMIC DNA]</scope>
</reference>
<protein>
    <submittedName>
        <fullName evidence="4">Uncharacterized protein</fullName>
    </submittedName>
</protein>
<accession>A0AAN0IFY3</accession>
<feature type="transmembrane region" description="Helical" evidence="3">
    <location>
        <begin position="451"/>
        <end position="472"/>
    </location>
</feature>
<dbReference type="KEGG" id="aqu:100637423"/>
<reference evidence="4" key="2">
    <citation type="submission" date="2024-06" db="UniProtKB">
        <authorList>
            <consortium name="EnsemblMetazoa"/>
        </authorList>
    </citation>
    <scope>IDENTIFICATION</scope>
</reference>
<dbReference type="InterPro" id="IPR039672">
    <property type="entry name" value="MFS_2"/>
</dbReference>
<feature type="transmembrane region" description="Helical" evidence="3">
    <location>
        <begin position="185"/>
        <end position="207"/>
    </location>
</feature>
<name>A0AAN0IFY3_AMPQE</name>
<feature type="transmembrane region" description="Helical" evidence="3">
    <location>
        <begin position="343"/>
        <end position="361"/>
    </location>
</feature>
<dbReference type="RefSeq" id="XP_003388139.2">
    <property type="nucleotide sequence ID" value="XM_003388091.2"/>
</dbReference>
<dbReference type="Gene3D" id="1.20.1250.20">
    <property type="entry name" value="MFS general substrate transporter like domains"/>
    <property type="match status" value="1"/>
</dbReference>
<dbReference type="Proteomes" id="UP000007879">
    <property type="component" value="Unassembled WGS sequence"/>
</dbReference>
<feature type="transmembrane region" description="Helical" evidence="3">
    <location>
        <begin position="143"/>
        <end position="165"/>
    </location>
</feature>
<keyword evidence="3" id="KW-1133">Transmembrane helix</keyword>
<feature type="transmembrane region" description="Helical" evidence="3">
    <location>
        <begin position="313"/>
        <end position="331"/>
    </location>
</feature>
<evidence type="ECO:0000256" key="1">
    <source>
        <dbReference type="ARBA" id="ARBA00008335"/>
    </source>
</evidence>
<dbReference type="Pfam" id="PF13347">
    <property type="entry name" value="MFS_2"/>
    <property type="match status" value="1"/>
</dbReference>
<dbReference type="AlphaFoldDB" id="A0AAN0IFY3"/>